<dbReference type="GO" id="GO:0017102">
    <property type="term" value="C:methionyl glutamyl tRNA synthetase complex"/>
    <property type="evidence" value="ECO:0007669"/>
    <property type="project" value="TreeGrafter"/>
</dbReference>
<dbReference type="Proteomes" id="UP000673691">
    <property type="component" value="Unassembled WGS sequence"/>
</dbReference>
<dbReference type="PANTHER" id="PTHR11586">
    <property type="entry name" value="TRNA-AMINOACYLATION COFACTOR ARC1 FAMILY MEMBER"/>
    <property type="match status" value="1"/>
</dbReference>
<feature type="compositionally biased region" description="Basic and acidic residues" evidence="4">
    <location>
        <begin position="149"/>
        <end position="192"/>
    </location>
</feature>
<name>A0A8H8A076_9FUNG</name>
<comment type="caution">
    <text evidence="7">The sequence shown here is derived from an EMBL/GenBank/DDBJ whole genome shotgun (WGS) entry which is preliminary data.</text>
</comment>
<dbReference type="InterPro" id="IPR002547">
    <property type="entry name" value="tRNA-bd_dom"/>
</dbReference>
<evidence type="ECO:0000256" key="1">
    <source>
        <dbReference type="ARBA" id="ARBA00022555"/>
    </source>
</evidence>
<dbReference type="AlphaFoldDB" id="A0A8H8A076"/>
<keyword evidence="8" id="KW-1185">Reference proteome</keyword>
<dbReference type="Pfam" id="PF21972">
    <property type="entry name" value="Arc1p_N_like"/>
    <property type="match status" value="1"/>
</dbReference>
<keyword evidence="1 3" id="KW-0820">tRNA-binding</keyword>
<evidence type="ECO:0000256" key="2">
    <source>
        <dbReference type="ARBA" id="ARBA00022884"/>
    </source>
</evidence>
<evidence type="ECO:0000313" key="8">
    <source>
        <dbReference type="Proteomes" id="UP000673691"/>
    </source>
</evidence>
<dbReference type="CDD" id="cd02799">
    <property type="entry name" value="tRNA_bind_EMAP-II_like"/>
    <property type="match status" value="1"/>
</dbReference>
<dbReference type="Gene3D" id="1.20.1050.10">
    <property type="match status" value="1"/>
</dbReference>
<dbReference type="InterPro" id="IPR010987">
    <property type="entry name" value="Glutathione-S-Trfase_C-like"/>
</dbReference>
<dbReference type="OrthoDB" id="19141at2759"/>
<dbReference type="CDD" id="cd10289">
    <property type="entry name" value="GST_C_AaRS_like"/>
    <property type="match status" value="1"/>
</dbReference>
<evidence type="ECO:0008006" key="9">
    <source>
        <dbReference type="Google" id="ProtNLM"/>
    </source>
</evidence>
<protein>
    <recommendedName>
        <fullName evidence="9">tRNA-binding domain-containing protein</fullName>
    </recommendedName>
</protein>
<dbReference type="PROSITE" id="PS50405">
    <property type="entry name" value="GST_CTER"/>
    <property type="match status" value="1"/>
</dbReference>
<accession>A0A8H8A076</accession>
<keyword evidence="2 3" id="KW-0694">RNA-binding</keyword>
<evidence type="ECO:0000313" key="7">
    <source>
        <dbReference type="EMBL" id="KAG5462604.1"/>
    </source>
</evidence>
<dbReference type="GO" id="GO:0000049">
    <property type="term" value="F:tRNA binding"/>
    <property type="evidence" value="ECO:0007669"/>
    <property type="project" value="UniProtKB-UniRule"/>
</dbReference>
<dbReference type="Pfam" id="PF01588">
    <property type="entry name" value="tRNA_bind"/>
    <property type="match status" value="1"/>
</dbReference>
<dbReference type="Gene3D" id="2.40.50.140">
    <property type="entry name" value="Nucleic acid-binding proteins"/>
    <property type="match status" value="1"/>
</dbReference>
<organism evidence="7 8">
    <name type="scientific">Olpidium bornovanus</name>
    <dbReference type="NCBI Taxonomy" id="278681"/>
    <lineage>
        <taxon>Eukaryota</taxon>
        <taxon>Fungi</taxon>
        <taxon>Fungi incertae sedis</taxon>
        <taxon>Olpidiomycota</taxon>
        <taxon>Olpidiomycotina</taxon>
        <taxon>Olpidiomycetes</taxon>
        <taxon>Olpidiales</taxon>
        <taxon>Olpidiaceae</taxon>
        <taxon>Olpidium</taxon>
    </lineage>
</organism>
<dbReference type="InterPro" id="IPR051270">
    <property type="entry name" value="Tyrosine-tRNA_ligase_regulator"/>
</dbReference>
<dbReference type="EMBL" id="JAEFCI010001910">
    <property type="protein sequence ID" value="KAG5462604.1"/>
    <property type="molecule type" value="Genomic_DNA"/>
</dbReference>
<gene>
    <name evidence="7" type="ORF">BJ554DRAFT_4457</name>
</gene>
<evidence type="ECO:0000259" key="6">
    <source>
        <dbReference type="PROSITE" id="PS50886"/>
    </source>
</evidence>
<feature type="domain" description="GST C-terminal" evidence="5">
    <location>
        <begin position="1"/>
        <end position="80"/>
    </location>
</feature>
<dbReference type="InterPro" id="IPR053836">
    <property type="entry name" value="Arc1-like_N"/>
</dbReference>
<dbReference type="PANTHER" id="PTHR11586:SF33">
    <property type="entry name" value="AMINOACYL TRNA SYNTHASE COMPLEX-INTERACTING MULTIFUNCTIONAL PROTEIN 1"/>
    <property type="match status" value="1"/>
</dbReference>
<dbReference type="InterPro" id="IPR012340">
    <property type="entry name" value="NA-bd_OB-fold"/>
</dbReference>
<dbReference type="PROSITE" id="PS50886">
    <property type="entry name" value="TRBD"/>
    <property type="match status" value="1"/>
</dbReference>
<feature type="region of interest" description="Disordered" evidence="4">
    <location>
        <begin position="113"/>
        <end position="206"/>
    </location>
</feature>
<feature type="domain" description="TRNA-binding" evidence="6">
    <location>
        <begin position="208"/>
        <end position="310"/>
    </location>
</feature>
<evidence type="ECO:0000256" key="4">
    <source>
        <dbReference type="SAM" id="MobiDB-lite"/>
    </source>
</evidence>
<dbReference type="InterPro" id="IPR036282">
    <property type="entry name" value="Glutathione-S-Trfase_C_sf"/>
</dbReference>
<proteinExistence type="predicted"/>
<dbReference type="SUPFAM" id="SSF50249">
    <property type="entry name" value="Nucleic acid-binding proteins"/>
    <property type="match status" value="1"/>
</dbReference>
<evidence type="ECO:0000256" key="3">
    <source>
        <dbReference type="PROSITE-ProRule" id="PRU00209"/>
    </source>
</evidence>
<reference evidence="7 8" key="1">
    <citation type="journal article" name="Sci. Rep.">
        <title>Genome-scale phylogenetic analyses confirm Olpidium as the closest living zoosporic fungus to the non-flagellated, terrestrial fungi.</title>
        <authorList>
            <person name="Chang Y."/>
            <person name="Rochon D."/>
            <person name="Sekimoto S."/>
            <person name="Wang Y."/>
            <person name="Chovatia M."/>
            <person name="Sandor L."/>
            <person name="Salamov A."/>
            <person name="Grigoriev I.V."/>
            <person name="Stajich J.E."/>
            <person name="Spatafora J.W."/>
        </authorList>
    </citation>
    <scope>NUCLEOTIDE SEQUENCE [LARGE SCALE GENOMIC DNA]</scope>
    <source>
        <strain evidence="7">S191</strain>
    </source>
</reference>
<feature type="compositionally biased region" description="Basic and acidic residues" evidence="4">
    <location>
        <begin position="114"/>
        <end position="139"/>
    </location>
</feature>
<dbReference type="SUPFAM" id="SSF47616">
    <property type="entry name" value="GST C-terminal domain-like"/>
    <property type="match status" value="1"/>
</dbReference>
<evidence type="ECO:0000259" key="5">
    <source>
        <dbReference type="PROSITE" id="PS50405"/>
    </source>
</evidence>
<sequence length="318" mass="34873">MQELLKDLDEHLMTRTYLVKEQLTVADLVVFARVYTSFAALSTRQRFTFPALTRWFDLIQHSVPLIPEMPPVDVEVEAPVVCIRTTVVLCSVRGRLKIKFLLNRPNQRLPKALAVDRESRLSKKSADKAKKDVSAERAKNATAEGDNIGENKKGEKAEKGAAAGDEKKNTDKKAKKQDAKGAKAEKKKDAKPQEAVPPPPAGAIAGCVPSQLDLRVGRIIECEKHADADSLYVEKIECGEEEPRTVVSGLVKHIPLEEMQGRAVIIMANLKPVAMRGVKSMAMVMCATSVEGKVEILAPPEGSKPGDRVYFEGYEGAC</sequence>